<gene>
    <name evidence="3" type="ORF">BO80DRAFT_453138</name>
</gene>
<dbReference type="GeneID" id="37226849"/>
<proteinExistence type="predicted"/>
<dbReference type="AlphaFoldDB" id="A0A395H735"/>
<dbReference type="SUPFAM" id="SSF54695">
    <property type="entry name" value="POZ domain"/>
    <property type="match status" value="1"/>
</dbReference>
<dbReference type="InterPro" id="IPR011333">
    <property type="entry name" value="SKP1/BTB/POZ_sf"/>
</dbReference>
<evidence type="ECO:0000256" key="1">
    <source>
        <dbReference type="SAM" id="MobiDB-lite"/>
    </source>
</evidence>
<feature type="domain" description="BTB" evidence="2">
    <location>
        <begin position="40"/>
        <end position="89"/>
    </location>
</feature>
<evidence type="ECO:0000259" key="2">
    <source>
        <dbReference type="PROSITE" id="PS50097"/>
    </source>
</evidence>
<dbReference type="VEuPathDB" id="FungiDB:BO80DRAFT_453138"/>
<feature type="compositionally biased region" description="Polar residues" evidence="1">
    <location>
        <begin position="1"/>
        <end position="16"/>
    </location>
</feature>
<evidence type="ECO:0000313" key="3">
    <source>
        <dbReference type="EMBL" id="RAL03460.1"/>
    </source>
</evidence>
<dbReference type="InterPro" id="IPR000210">
    <property type="entry name" value="BTB/POZ_dom"/>
</dbReference>
<accession>A0A395H735</accession>
<evidence type="ECO:0000313" key="4">
    <source>
        <dbReference type="Proteomes" id="UP000249402"/>
    </source>
</evidence>
<dbReference type="CDD" id="cd18186">
    <property type="entry name" value="BTB_POZ_ZBTB_KLHL-like"/>
    <property type="match status" value="1"/>
</dbReference>
<dbReference type="Proteomes" id="UP000249402">
    <property type="component" value="Unassembled WGS sequence"/>
</dbReference>
<dbReference type="Pfam" id="PF00651">
    <property type="entry name" value="BTB"/>
    <property type="match status" value="1"/>
</dbReference>
<dbReference type="PROSITE" id="PS50097">
    <property type="entry name" value="BTB"/>
    <property type="match status" value="1"/>
</dbReference>
<dbReference type="EMBL" id="KZ824427">
    <property type="protein sequence ID" value="RAL03460.1"/>
    <property type="molecule type" value="Genomic_DNA"/>
</dbReference>
<reference evidence="3 4" key="1">
    <citation type="submission" date="2018-02" db="EMBL/GenBank/DDBJ databases">
        <title>The genomes of Aspergillus section Nigri reveals drivers in fungal speciation.</title>
        <authorList>
            <consortium name="DOE Joint Genome Institute"/>
            <person name="Vesth T.C."/>
            <person name="Nybo J."/>
            <person name="Theobald S."/>
            <person name="Brandl J."/>
            <person name="Frisvad J.C."/>
            <person name="Nielsen K.F."/>
            <person name="Lyhne E.K."/>
            <person name="Kogle M.E."/>
            <person name="Kuo A."/>
            <person name="Riley R."/>
            <person name="Clum A."/>
            <person name="Nolan M."/>
            <person name="Lipzen A."/>
            <person name="Salamov A."/>
            <person name="Henrissat B."/>
            <person name="Wiebenga A."/>
            <person name="De vries R.P."/>
            <person name="Grigoriev I.V."/>
            <person name="Mortensen U.H."/>
            <person name="Andersen M.R."/>
            <person name="Baker S.E."/>
        </authorList>
    </citation>
    <scope>NUCLEOTIDE SEQUENCE [LARGE SCALE GENOMIC DNA]</scope>
    <source>
        <strain evidence="3 4">CBS 121593</strain>
    </source>
</reference>
<dbReference type="PANTHER" id="PTHR47843">
    <property type="entry name" value="BTB DOMAIN-CONTAINING PROTEIN-RELATED"/>
    <property type="match status" value="1"/>
</dbReference>
<name>A0A395H735_9EURO</name>
<dbReference type="OrthoDB" id="6359816at2759"/>
<dbReference type="PANTHER" id="PTHR47843:SF5">
    <property type="entry name" value="BTB_POZ DOMAIN PROTEIN"/>
    <property type="match status" value="1"/>
</dbReference>
<organism evidence="3 4">
    <name type="scientific">Aspergillus ibericus CBS 121593</name>
    <dbReference type="NCBI Taxonomy" id="1448316"/>
    <lineage>
        <taxon>Eukaryota</taxon>
        <taxon>Fungi</taxon>
        <taxon>Dikarya</taxon>
        <taxon>Ascomycota</taxon>
        <taxon>Pezizomycotina</taxon>
        <taxon>Eurotiomycetes</taxon>
        <taxon>Eurotiomycetidae</taxon>
        <taxon>Eurotiales</taxon>
        <taxon>Aspergillaceae</taxon>
        <taxon>Aspergillus</taxon>
        <taxon>Aspergillus subgen. Circumdati</taxon>
    </lineage>
</organism>
<sequence>MAGSSDQKFNLMSNSDTNDDQRTGDLLSSMKSYFLSGEFSDLTICTVDREIKVHRLVVCGQSEFFSRLYKRSWIEDDPQAIEAMIRFMYGLDYYDNSSHDRGCNSPLLFNIRLYQVADKYTVPQLKRRAQETFETVAKRCWQMDDFSTAIAEAYECTTPADRGLRGPLVEISLKHLRDFLTQNNPPSSKVTRYCCPHCAAVWLFQSCIGKPLKLCPFCGLYQGNWSD</sequence>
<keyword evidence="4" id="KW-1185">Reference proteome</keyword>
<protein>
    <recommendedName>
        <fullName evidence="2">BTB domain-containing protein</fullName>
    </recommendedName>
</protein>
<dbReference type="Gene3D" id="3.30.710.10">
    <property type="entry name" value="Potassium Channel Kv1.1, Chain A"/>
    <property type="match status" value="1"/>
</dbReference>
<dbReference type="RefSeq" id="XP_025577787.1">
    <property type="nucleotide sequence ID" value="XM_025721984.1"/>
</dbReference>
<dbReference type="STRING" id="1448316.A0A395H735"/>
<feature type="region of interest" description="Disordered" evidence="1">
    <location>
        <begin position="1"/>
        <end position="21"/>
    </location>
</feature>